<accession>A0A502CB52</accession>
<evidence type="ECO:0000313" key="5">
    <source>
        <dbReference type="Proteomes" id="UP000318413"/>
    </source>
</evidence>
<evidence type="ECO:0000256" key="1">
    <source>
        <dbReference type="ARBA" id="ARBA00010873"/>
    </source>
</evidence>
<proteinExistence type="inferred from homology"/>
<dbReference type="Pfam" id="PF03389">
    <property type="entry name" value="MobA_MobL"/>
    <property type="match status" value="1"/>
</dbReference>
<comment type="caution">
    <text evidence="4">The sequence shown here is derived from an EMBL/GenBank/DDBJ whole genome shotgun (WGS) entry which is preliminary data.</text>
</comment>
<protein>
    <recommendedName>
        <fullName evidence="3">MobA/MobL protein domain-containing protein</fullName>
    </recommendedName>
</protein>
<dbReference type="OrthoDB" id="1826980at2"/>
<organism evidence="4 5">
    <name type="scientific">Sphingomonas oligophenolica</name>
    <dbReference type="NCBI Taxonomy" id="301154"/>
    <lineage>
        <taxon>Bacteria</taxon>
        <taxon>Pseudomonadati</taxon>
        <taxon>Pseudomonadota</taxon>
        <taxon>Alphaproteobacteria</taxon>
        <taxon>Sphingomonadales</taxon>
        <taxon>Sphingomonadaceae</taxon>
        <taxon>Sphingomonas</taxon>
    </lineage>
</organism>
<evidence type="ECO:0000256" key="2">
    <source>
        <dbReference type="ARBA" id="ARBA00022971"/>
    </source>
</evidence>
<dbReference type="Gene3D" id="3.30.930.30">
    <property type="match status" value="1"/>
</dbReference>
<evidence type="ECO:0000313" key="4">
    <source>
        <dbReference type="EMBL" id="TPG10835.1"/>
    </source>
</evidence>
<name>A0A502CB52_9SPHN</name>
<keyword evidence="5" id="KW-1185">Reference proteome</keyword>
<keyword evidence="2" id="KW-0184">Conjugation</keyword>
<gene>
    <name evidence="4" type="ORF">EAH84_12200</name>
</gene>
<dbReference type="RefSeq" id="WP_140872295.1">
    <property type="nucleotide sequence ID" value="NZ_RCZK01000010.1"/>
</dbReference>
<reference evidence="4 5" key="1">
    <citation type="journal article" date="2019" name="Environ. Microbiol.">
        <title>Species interactions and distinct microbial communities in high Arctic permafrost affected cryosols are associated with the CH4 and CO2 gas fluxes.</title>
        <authorList>
            <person name="Altshuler I."/>
            <person name="Hamel J."/>
            <person name="Turney S."/>
            <person name="Magnuson E."/>
            <person name="Levesque R."/>
            <person name="Greer C."/>
            <person name="Whyte L.G."/>
        </authorList>
    </citation>
    <scope>NUCLEOTIDE SEQUENCE [LARGE SCALE GENOMIC DNA]</scope>
    <source>
        <strain evidence="4 5">S5.1</strain>
    </source>
</reference>
<dbReference type="Proteomes" id="UP000318413">
    <property type="component" value="Unassembled WGS sequence"/>
</dbReference>
<feature type="domain" description="MobA/MobL protein" evidence="3">
    <location>
        <begin position="31"/>
        <end position="172"/>
    </location>
</feature>
<evidence type="ECO:0000259" key="3">
    <source>
        <dbReference type="Pfam" id="PF03389"/>
    </source>
</evidence>
<dbReference type="EMBL" id="RCZK01000010">
    <property type="protein sequence ID" value="TPG10835.1"/>
    <property type="molecule type" value="Genomic_DNA"/>
</dbReference>
<comment type="similarity">
    <text evidence="1">Belongs to the MobA/MobL family.</text>
</comment>
<sequence>MSIHQQRPFNVQHVVPDRANSGEGKPIERTAVANYLYVNRLDGIDRFGAMTRWSARTDLIAAGRVAPQRAEHPLLAGVGLWQAIDDVGQRIRPGESIMAHAVGSLPVNEDPEYWRQLVVGFAEDHFASQGMVLDFAIHYAAACADRPEILPHVHLLVTTRVFDPTSDRFGKRQQTWLRTPDACKAMADRWFAATGIYPPTGATPFGRQLTRLAELGRQNETGSAAIMHRVASLRAI</sequence>
<dbReference type="InterPro" id="IPR005053">
    <property type="entry name" value="MobA_MobL"/>
</dbReference>
<dbReference type="AlphaFoldDB" id="A0A502CB52"/>